<dbReference type="SMART" id="SM00233">
    <property type="entry name" value="PH"/>
    <property type="match status" value="1"/>
</dbReference>
<accession>A0AAW0JF45</accession>
<evidence type="ECO:0000256" key="1">
    <source>
        <dbReference type="SAM" id="MobiDB-lite"/>
    </source>
</evidence>
<evidence type="ECO:0000259" key="2">
    <source>
        <dbReference type="PROSITE" id="PS50003"/>
    </source>
</evidence>
<dbReference type="PANTHER" id="PTHR23113:SF357">
    <property type="entry name" value="RAS-SPECIFIC GUANINE NUCLEOTIDE-RELEASING FACTOR RALGPS2"/>
    <property type="match status" value="1"/>
</dbReference>
<feature type="region of interest" description="Disordered" evidence="1">
    <location>
        <begin position="194"/>
        <end position="232"/>
    </location>
</feature>
<feature type="compositionally biased region" description="Low complexity" evidence="1">
    <location>
        <begin position="210"/>
        <end position="226"/>
    </location>
</feature>
<dbReference type="Gene3D" id="1.10.840.10">
    <property type="entry name" value="Ras guanine-nucleotide exchange factors catalytic domain"/>
    <property type="match status" value="1"/>
</dbReference>
<dbReference type="InterPro" id="IPR001849">
    <property type="entry name" value="PH_domain"/>
</dbReference>
<dbReference type="PANTHER" id="PTHR23113">
    <property type="entry name" value="GUANINE NUCLEOTIDE EXCHANGE FACTOR"/>
    <property type="match status" value="1"/>
</dbReference>
<sequence>MKGRTLIIVLQKDEGDCRWALLYRVVPESMSHDQKVGKKPSLQTASESSVGSVPGIYLSDLTYIDSAYPSTGSILENEQRSNLMNNILRIISDLQQSCDYDIPMLPHVQKYLNSVQYIEELQKFVEDDNYKYGAHWCPVSDLLAVGRALVKDRTRDKYTTFSCFQRRPSSFIHKMNTAEFKSATFPNAGPRHLLDDSVMEPHAPSRGQAESSTLSSGISIGSSDGSELSEETSWPAFESSAESEDLAVHLYPGAVTIQGVLRRKTLLKEGKKPTVASWTKYWAALCGTQLFYYAAKSLKATERKHFKSTSNKNVSVVGWMVMMADDPEHPDLFLLTDSEKGNSYKFQAGSRMNAMLWFKHLSAACQSNKQQVPTNLMTFE</sequence>
<dbReference type="InterPro" id="IPR011993">
    <property type="entry name" value="PH-like_dom_sf"/>
</dbReference>
<dbReference type="Pfam" id="PF00169">
    <property type="entry name" value="PH"/>
    <property type="match status" value="1"/>
</dbReference>
<dbReference type="PROSITE" id="PS50003">
    <property type="entry name" value="PH_DOMAIN"/>
    <property type="match status" value="1"/>
</dbReference>
<comment type="caution">
    <text evidence="3">The sequence shown here is derived from an EMBL/GenBank/DDBJ whole genome shotgun (WGS) entry which is preliminary data.</text>
</comment>
<gene>
    <name evidence="3" type="ORF">U0070_009781</name>
</gene>
<dbReference type="InterPro" id="IPR008937">
    <property type="entry name" value="Ras-like_GEF"/>
</dbReference>
<dbReference type="AlphaFoldDB" id="A0AAW0JF45"/>
<organism evidence="3 4">
    <name type="scientific">Myodes glareolus</name>
    <name type="common">Bank vole</name>
    <name type="synonym">Clethrionomys glareolus</name>
    <dbReference type="NCBI Taxonomy" id="447135"/>
    <lineage>
        <taxon>Eukaryota</taxon>
        <taxon>Metazoa</taxon>
        <taxon>Chordata</taxon>
        <taxon>Craniata</taxon>
        <taxon>Vertebrata</taxon>
        <taxon>Euteleostomi</taxon>
        <taxon>Mammalia</taxon>
        <taxon>Eutheria</taxon>
        <taxon>Euarchontoglires</taxon>
        <taxon>Glires</taxon>
        <taxon>Rodentia</taxon>
        <taxon>Myomorpha</taxon>
        <taxon>Muroidea</taxon>
        <taxon>Cricetidae</taxon>
        <taxon>Arvicolinae</taxon>
        <taxon>Myodes</taxon>
    </lineage>
</organism>
<proteinExistence type="predicted"/>
<keyword evidence="4" id="KW-1185">Reference proteome</keyword>
<name>A0AAW0JF45_MYOGA</name>
<dbReference type="EMBL" id="JBBHLL010000041">
    <property type="protein sequence ID" value="KAK7825292.1"/>
    <property type="molecule type" value="Genomic_DNA"/>
</dbReference>
<protein>
    <recommendedName>
        <fullName evidence="2">PH domain-containing protein</fullName>
    </recommendedName>
</protein>
<dbReference type="GO" id="GO:0007265">
    <property type="term" value="P:Ras protein signal transduction"/>
    <property type="evidence" value="ECO:0007669"/>
    <property type="project" value="TreeGrafter"/>
</dbReference>
<dbReference type="GO" id="GO:0005886">
    <property type="term" value="C:plasma membrane"/>
    <property type="evidence" value="ECO:0007669"/>
    <property type="project" value="TreeGrafter"/>
</dbReference>
<dbReference type="CDD" id="cd13310">
    <property type="entry name" value="PH_RalGPS1_2"/>
    <property type="match status" value="1"/>
</dbReference>
<evidence type="ECO:0000313" key="4">
    <source>
        <dbReference type="Proteomes" id="UP001488838"/>
    </source>
</evidence>
<dbReference type="Proteomes" id="UP001488838">
    <property type="component" value="Unassembled WGS sequence"/>
</dbReference>
<dbReference type="SUPFAM" id="SSF50729">
    <property type="entry name" value="PH domain-like"/>
    <property type="match status" value="1"/>
</dbReference>
<dbReference type="Gene3D" id="2.30.29.30">
    <property type="entry name" value="Pleckstrin-homology domain (PH domain)/Phosphotyrosine-binding domain (PTB)"/>
    <property type="match status" value="1"/>
</dbReference>
<dbReference type="InterPro" id="IPR036964">
    <property type="entry name" value="RASGEF_cat_dom_sf"/>
</dbReference>
<evidence type="ECO:0000313" key="3">
    <source>
        <dbReference type="EMBL" id="KAK7825292.1"/>
    </source>
</evidence>
<dbReference type="GO" id="GO:0005085">
    <property type="term" value="F:guanyl-nucleotide exchange factor activity"/>
    <property type="evidence" value="ECO:0007669"/>
    <property type="project" value="InterPro"/>
</dbReference>
<dbReference type="InterPro" id="IPR023578">
    <property type="entry name" value="Ras_GEF_dom_sf"/>
</dbReference>
<reference evidence="3 4" key="1">
    <citation type="journal article" date="2023" name="bioRxiv">
        <title>Conserved and derived expression patterns and positive selection on dental genes reveal complex evolutionary context of ever-growing rodent molars.</title>
        <authorList>
            <person name="Calamari Z.T."/>
            <person name="Song A."/>
            <person name="Cohen E."/>
            <person name="Akter M."/>
            <person name="Roy R.D."/>
            <person name="Hallikas O."/>
            <person name="Christensen M.M."/>
            <person name="Li P."/>
            <person name="Marangoni P."/>
            <person name="Jernvall J."/>
            <person name="Klein O.D."/>
        </authorList>
    </citation>
    <scope>NUCLEOTIDE SEQUENCE [LARGE SCALE GENOMIC DNA]</scope>
    <source>
        <strain evidence="3">V071</strain>
    </source>
</reference>
<feature type="domain" description="PH" evidence="2">
    <location>
        <begin position="254"/>
        <end position="366"/>
    </location>
</feature>
<dbReference type="SUPFAM" id="SSF48366">
    <property type="entry name" value="Ras GEF"/>
    <property type="match status" value="1"/>
</dbReference>